<dbReference type="InterPro" id="IPR012675">
    <property type="entry name" value="Beta-grasp_dom_sf"/>
</dbReference>
<reference evidence="1 2" key="1">
    <citation type="submission" date="2020-02" db="EMBL/GenBank/DDBJ databases">
        <authorList>
            <person name="Kim Y.B."/>
            <person name="Roh S.W."/>
        </authorList>
    </citation>
    <scope>NUCLEOTIDE SEQUENCE [LARGE SCALE GENOMIC DNA]</scope>
    <source>
        <strain evidence="1 2">DSM 103574</strain>
    </source>
</reference>
<dbReference type="Proteomes" id="UP000466848">
    <property type="component" value="Chromosome"/>
</dbReference>
<keyword evidence="2" id="KW-1185">Reference proteome</keyword>
<accession>A0A858BSH1</accession>
<dbReference type="EMBL" id="CP048649">
    <property type="protein sequence ID" value="QIB68018.1"/>
    <property type="molecule type" value="Genomic_DNA"/>
</dbReference>
<dbReference type="InterPro" id="IPR003749">
    <property type="entry name" value="ThiS/MoaD-like"/>
</dbReference>
<dbReference type="Gene3D" id="3.10.20.30">
    <property type="match status" value="1"/>
</dbReference>
<sequence length="74" mass="8153">MKVTVSGEVKEYKDEITLAELITEENVQTPEYVTVSVNDELLGAGAFEETVLKDGDTLEFLYFMGGGCCHGLFQ</sequence>
<dbReference type="InterPro" id="IPR010035">
    <property type="entry name" value="Thi_S"/>
</dbReference>
<protein>
    <submittedName>
        <fullName evidence="1">Sulfur carrier protein ThiS</fullName>
    </submittedName>
</protein>
<dbReference type="CDD" id="cd00565">
    <property type="entry name" value="Ubl_ThiS"/>
    <property type="match status" value="1"/>
</dbReference>
<evidence type="ECO:0000313" key="1">
    <source>
        <dbReference type="EMBL" id="QIB68018.1"/>
    </source>
</evidence>
<evidence type="ECO:0000313" key="2">
    <source>
        <dbReference type="Proteomes" id="UP000466848"/>
    </source>
</evidence>
<dbReference type="Pfam" id="PF02597">
    <property type="entry name" value="ThiS"/>
    <property type="match status" value="1"/>
</dbReference>
<dbReference type="SUPFAM" id="SSF54285">
    <property type="entry name" value="MoaD/ThiS"/>
    <property type="match status" value="1"/>
</dbReference>
<gene>
    <name evidence="1" type="primary">thiS</name>
    <name evidence="1" type="ORF">Ami103574_01265</name>
</gene>
<dbReference type="AlphaFoldDB" id="A0A858BSH1"/>
<proteinExistence type="predicted"/>
<organism evidence="1 2">
    <name type="scientific">Aminipila butyrica</name>
    <dbReference type="NCBI Taxonomy" id="433296"/>
    <lineage>
        <taxon>Bacteria</taxon>
        <taxon>Bacillati</taxon>
        <taxon>Bacillota</taxon>
        <taxon>Clostridia</taxon>
        <taxon>Peptostreptococcales</taxon>
        <taxon>Anaerovoracaceae</taxon>
        <taxon>Aminipila</taxon>
    </lineage>
</organism>
<dbReference type="NCBIfam" id="TIGR01683">
    <property type="entry name" value="thiS"/>
    <property type="match status" value="1"/>
</dbReference>
<name>A0A858BSH1_9FIRM</name>
<dbReference type="KEGG" id="abut:Ami103574_01265"/>
<dbReference type="RefSeq" id="WP_163064938.1">
    <property type="nucleotide sequence ID" value="NZ_CP048649.1"/>
</dbReference>
<dbReference type="InterPro" id="IPR016155">
    <property type="entry name" value="Mopterin_synth/thiamin_S_b"/>
</dbReference>